<dbReference type="PROSITE" id="PS51257">
    <property type="entry name" value="PROKAR_LIPOPROTEIN"/>
    <property type="match status" value="1"/>
</dbReference>
<dbReference type="AlphaFoldDB" id="A0A135I7M5"/>
<comment type="caution">
    <text evidence="1">The sequence shown here is derived from an EMBL/GenBank/DDBJ whole genome shotgun (WGS) entry which is preliminary data.</text>
</comment>
<evidence type="ECO:0000313" key="2">
    <source>
        <dbReference type="Proteomes" id="UP000070529"/>
    </source>
</evidence>
<protein>
    <submittedName>
        <fullName evidence="1">Transcriptional regulator</fullName>
    </submittedName>
</protein>
<reference evidence="1 2" key="1">
    <citation type="submission" date="2015-11" db="EMBL/GenBank/DDBJ databases">
        <title>Genomic Taxonomy of the Vibrionaceae.</title>
        <authorList>
            <person name="Gomez-Gil B."/>
            <person name="Enciso-Ibarra J."/>
        </authorList>
    </citation>
    <scope>NUCLEOTIDE SEQUENCE [LARGE SCALE GENOMIC DNA]</scope>
    <source>
        <strain evidence="1 2">CAIM 912</strain>
    </source>
</reference>
<dbReference type="OrthoDB" id="5916028at2"/>
<dbReference type="Pfam" id="PF17323">
    <property type="entry name" value="ToxS"/>
    <property type="match status" value="1"/>
</dbReference>
<organism evidence="1 2">
    <name type="scientific">Enterovibrio coralii</name>
    <dbReference type="NCBI Taxonomy" id="294935"/>
    <lineage>
        <taxon>Bacteria</taxon>
        <taxon>Pseudomonadati</taxon>
        <taxon>Pseudomonadota</taxon>
        <taxon>Gammaproteobacteria</taxon>
        <taxon>Vibrionales</taxon>
        <taxon>Vibrionaceae</taxon>
        <taxon>Enterovibrio</taxon>
    </lineage>
</organism>
<keyword evidence="2" id="KW-1185">Reference proteome</keyword>
<gene>
    <name evidence="1" type="ORF">ATN88_01405</name>
</gene>
<proteinExistence type="predicted"/>
<name>A0A135I7M5_9GAMM</name>
<sequence length="183" mass="21017">MSLTQEKRRRDQFKRYAPFALLLLSLLGSCWVFLGEDVRTSSLLKSRVWKSKTYNYFQESAYRDASGLTMSEQQSNMVFLPDNTYSRDTQIILKNQDENIKVLMSVSESGEWEVSGGYLKLNLVELKDVTTGDTTEFSEEDLTFVRSIYRMGAEKVRRIDVLGDGSLLLTSLNHGSMVLYSKY</sequence>
<accession>A0A135I7M5</accession>
<dbReference type="STRING" id="294935.ATN88_01405"/>
<dbReference type="EMBL" id="LNTY01000034">
    <property type="protein sequence ID" value="KXF81417.1"/>
    <property type="molecule type" value="Genomic_DNA"/>
</dbReference>
<dbReference type="Proteomes" id="UP000070529">
    <property type="component" value="Unassembled WGS sequence"/>
</dbReference>
<dbReference type="GO" id="GO:0016020">
    <property type="term" value="C:membrane"/>
    <property type="evidence" value="ECO:0007669"/>
    <property type="project" value="InterPro"/>
</dbReference>
<evidence type="ECO:0000313" key="1">
    <source>
        <dbReference type="EMBL" id="KXF81417.1"/>
    </source>
</evidence>
<dbReference type="InterPro" id="IPR035288">
    <property type="entry name" value="ToxS"/>
</dbReference>
<dbReference type="RefSeq" id="WP_067416314.1">
    <property type="nucleotide sequence ID" value="NZ_LNTY01000034.1"/>
</dbReference>